<organism evidence="3 4">
    <name type="scientific">Nicrophorus vespilloides</name>
    <name type="common">Boreal carrion beetle</name>
    <dbReference type="NCBI Taxonomy" id="110193"/>
    <lineage>
        <taxon>Eukaryota</taxon>
        <taxon>Metazoa</taxon>
        <taxon>Ecdysozoa</taxon>
        <taxon>Arthropoda</taxon>
        <taxon>Hexapoda</taxon>
        <taxon>Insecta</taxon>
        <taxon>Pterygota</taxon>
        <taxon>Neoptera</taxon>
        <taxon>Endopterygota</taxon>
        <taxon>Coleoptera</taxon>
        <taxon>Polyphaga</taxon>
        <taxon>Staphyliniformia</taxon>
        <taxon>Silphidae</taxon>
        <taxon>Nicrophorinae</taxon>
        <taxon>Nicrophorus</taxon>
    </lineage>
</organism>
<accession>A0ABM1N326</accession>
<dbReference type="InterPro" id="IPR001849">
    <property type="entry name" value="PH_domain"/>
</dbReference>
<evidence type="ECO:0000259" key="2">
    <source>
        <dbReference type="SMART" id="SM00233"/>
    </source>
</evidence>
<dbReference type="InterPro" id="IPR012966">
    <property type="entry name" value="AHD"/>
</dbReference>
<dbReference type="PANTHER" id="PTHR21538">
    <property type="entry name" value="ANILLIN/RHOTEKIN RTKN"/>
    <property type="match status" value="1"/>
</dbReference>
<evidence type="ECO:0000256" key="1">
    <source>
        <dbReference type="SAM" id="MobiDB-lite"/>
    </source>
</evidence>
<feature type="domain" description="PH" evidence="2">
    <location>
        <begin position="575"/>
        <end position="688"/>
    </location>
</feature>
<gene>
    <name evidence="4" type="primary">LOC108566041</name>
</gene>
<evidence type="ECO:0000313" key="4">
    <source>
        <dbReference type="RefSeq" id="XP_017781226.1"/>
    </source>
</evidence>
<evidence type="ECO:0000313" key="3">
    <source>
        <dbReference type="Proteomes" id="UP000695000"/>
    </source>
</evidence>
<feature type="region of interest" description="Disordered" evidence="1">
    <location>
        <begin position="245"/>
        <end position="266"/>
    </location>
</feature>
<dbReference type="SUPFAM" id="SSF50729">
    <property type="entry name" value="PH domain-like"/>
    <property type="match status" value="1"/>
</dbReference>
<dbReference type="GeneID" id="108566041"/>
<reference evidence="4" key="1">
    <citation type="submission" date="2025-08" db="UniProtKB">
        <authorList>
            <consortium name="RefSeq"/>
        </authorList>
    </citation>
    <scope>IDENTIFICATION</scope>
    <source>
        <tissue evidence="4">Whole Larva</tissue>
    </source>
</reference>
<dbReference type="Pfam" id="PF08174">
    <property type="entry name" value="Anillin"/>
    <property type="match status" value="1"/>
</dbReference>
<dbReference type="Proteomes" id="UP000695000">
    <property type="component" value="Unplaced"/>
</dbReference>
<keyword evidence="3" id="KW-1185">Reference proteome</keyword>
<dbReference type="SMART" id="SM00233">
    <property type="entry name" value="PH"/>
    <property type="match status" value="1"/>
</dbReference>
<sequence length="696" mass="78651">MSDWKLPEYTLHVPAQNELMVAPKNKEFGETQSSDDIYFNLNNVHSGDLQKVLCNLAGSEIHISTGLQKIKFNKQYHSSDYLLYRALEDRRNVTQSFEYTKSDGDTNDTIYRFEVASNSGINNNVIMRKTERRKPIMGRSALIAKHNKHMSCHVEDSRIVQEMVTERFNDVLDSYFQKCASKQQLNSLRNNDEDPTFDENLIKHSSTIEDNSQPTDAYSTGSLERYMHKSISSSCYEDANEELLETRSNDSQTISSISSTCDTDDEQAEVDVHADDFESDDVIRMGSLDCSGVSELTVSINTDNNSVGTSNVSTLLSEAADSESFLNTSDMQDEISETSMSLHEKISNLSLESNIQNQIMIQTSKALLYCKSIKEFAASLEEVEAHRILLISTLKRDLINEELNRLVSLENEEVKDDCYGHVDISNVSVSIQSNVKNNKDQCQWYICVLFSGFEVLSTKIVAADDSNIITFKEKFSFEHLPANFEVNIEIFSLSFKNNSKQTLCISPQNLLKGRKKSRRTITVDTFQTSAFKMIGKSVITINNLKNDGQFKLYNASSAIKDTLSLSLTSGVVLNESFCGFLNVGAKPNKLLIWNRRWCKLQGSRFLSFNFPEQMEPVLNIDLSYCVNSVIAVAKRQICARSNTLLVETLSTESTSADGSNIRRYFLSADNVDLMKKWEAKLNNVLIALRNWKSMNC</sequence>
<protein>
    <submittedName>
        <fullName evidence="4">Actin-binding protein anillin-like</fullName>
    </submittedName>
</protein>
<name>A0ABM1N326_NICVS</name>
<dbReference type="RefSeq" id="XP_017781226.1">
    <property type="nucleotide sequence ID" value="XM_017925737.1"/>
</dbReference>
<feature type="compositionally biased region" description="Low complexity" evidence="1">
    <location>
        <begin position="249"/>
        <end position="261"/>
    </location>
</feature>
<proteinExistence type="predicted"/>
<dbReference type="InterPro" id="IPR011993">
    <property type="entry name" value="PH-like_dom_sf"/>
</dbReference>
<dbReference type="InterPro" id="IPR051364">
    <property type="entry name" value="Cytokinesis/Rho-signaling"/>
</dbReference>
<dbReference type="Gene3D" id="2.30.29.30">
    <property type="entry name" value="Pleckstrin-homology domain (PH domain)/Phosphotyrosine-binding domain (PTB)"/>
    <property type="match status" value="1"/>
</dbReference>
<dbReference type="PANTHER" id="PTHR21538:SF23">
    <property type="entry name" value="ANILLIN"/>
    <property type="match status" value="1"/>
</dbReference>